<evidence type="ECO:0000313" key="2">
    <source>
        <dbReference type="EMBL" id="AXY74906.1"/>
    </source>
</evidence>
<dbReference type="PROSITE" id="PS51257">
    <property type="entry name" value="PROKAR_LIPOPROTEIN"/>
    <property type="match status" value="1"/>
</dbReference>
<keyword evidence="1" id="KW-0732">Signal</keyword>
<evidence type="ECO:0008006" key="4">
    <source>
        <dbReference type="Google" id="ProtNLM"/>
    </source>
</evidence>
<dbReference type="KEGG" id="pseg:D3H65_13315"/>
<reference evidence="2 3" key="1">
    <citation type="submission" date="2018-09" db="EMBL/GenBank/DDBJ databases">
        <title>Genome sequencing of strain 6GH32-13.</title>
        <authorList>
            <person name="Weon H.-Y."/>
            <person name="Heo J."/>
            <person name="Kwon S.-W."/>
        </authorList>
    </citation>
    <scope>NUCLEOTIDE SEQUENCE [LARGE SCALE GENOMIC DNA]</scope>
    <source>
        <strain evidence="2 3">5GH32-13</strain>
    </source>
</reference>
<proteinExistence type="predicted"/>
<evidence type="ECO:0000256" key="1">
    <source>
        <dbReference type="SAM" id="SignalP"/>
    </source>
</evidence>
<feature type="chain" id="PRO_5017673416" description="Lipocalin-like domain-containing protein" evidence="1">
    <location>
        <begin position="19"/>
        <end position="122"/>
    </location>
</feature>
<gene>
    <name evidence="2" type="ORF">D3H65_13315</name>
</gene>
<accession>A0A3B7MPJ5</accession>
<dbReference type="RefSeq" id="WP_119050789.1">
    <property type="nucleotide sequence ID" value="NZ_CP032157.1"/>
</dbReference>
<organism evidence="2 3">
    <name type="scientific">Paraflavitalea soli</name>
    <dbReference type="NCBI Taxonomy" id="2315862"/>
    <lineage>
        <taxon>Bacteria</taxon>
        <taxon>Pseudomonadati</taxon>
        <taxon>Bacteroidota</taxon>
        <taxon>Chitinophagia</taxon>
        <taxon>Chitinophagales</taxon>
        <taxon>Chitinophagaceae</taxon>
        <taxon>Paraflavitalea</taxon>
    </lineage>
</organism>
<dbReference type="AlphaFoldDB" id="A0A3B7MPJ5"/>
<sequence>MYKAALILFLIASIVACKKDSTPASIEGKWEMIAYTPAPADVVLDWQPDNSKTTIRFDNGAFTQSTGSSFTRYVFKDNVLLLLRENNNDTLKLAVTTLSHTTLQYYVLNGRAPVASKFKRVR</sequence>
<dbReference type="EMBL" id="CP032157">
    <property type="protein sequence ID" value="AXY74906.1"/>
    <property type="molecule type" value="Genomic_DNA"/>
</dbReference>
<evidence type="ECO:0000313" key="3">
    <source>
        <dbReference type="Proteomes" id="UP000263900"/>
    </source>
</evidence>
<protein>
    <recommendedName>
        <fullName evidence="4">Lipocalin-like domain-containing protein</fullName>
    </recommendedName>
</protein>
<keyword evidence="3" id="KW-1185">Reference proteome</keyword>
<name>A0A3B7MPJ5_9BACT</name>
<feature type="signal peptide" evidence="1">
    <location>
        <begin position="1"/>
        <end position="18"/>
    </location>
</feature>
<dbReference type="Proteomes" id="UP000263900">
    <property type="component" value="Chromosome"/>
</dbReference>